<dbReference type="RefSeq" id="WP_161817724.1">
    <property type="nucleotide sequence ID" value="NZ_JAACJS010000011.1"/>
</dbReference>
<organism evidence="3 4">
    <name type="scientific">Sediminibacterium roseum</name>
    <dbReference type="NCBI Taxonomy" id="1978412"/>
    <lineage>
        <taxon>Bacteria</taxon>
        <taxon>Pseudomonadati</taxon>
        <taxon>Bacteroidota</taxon>
        <taxon>Chitinophagia</taxon>
        <taxon>Chitinophagales</taxon>
        <taxon>Chitinophagaceae</taxon>
        <taxon>Sediminibacterium</taxon>
    </lineage>
</organism>
<sequence>MKSDFSTSFTVPNTAQEVFDAITNVRAWWAGTVEGESKKTGDEFTYRYKNMHYSRHRLTEVIPCKKITWETVESALNFVENQQEWAGTTIDFDITASGGTTTLRFTHHGLQPLLACYNDCTNAWNHYINGCLRELVLLKMLKTTAVELIRNCLILNSVFL</sequence>
<dbReference type="SUPFAM" id="SSF55961">
    <property type="entry name" value="Bet v1-like"/>
    <property type="match status" value="1"/>
</dbReference>
<dbReference type="Gene3D" id="3.30.530.20">
    <property type="match status" value="1"/>
</dbReference>
<dbReference type="Pfam" id="PF08327">
    <property type="entry name" value="AHSA1"/>
    <property type="match status" value="1"/>
</dbReference>
<evidence type="ECO:0000313" key="3">
    <source>
        <dbReference type="EMBL" id="NCI49398.1"/>
    </source>
</evidence>
<accession>A0ABW9ZQM1</accession>
<evidence type="ECO:0000256" key="1">
    <source>
        <dbReference type="ARBA" id="ARBA00006817"/>
    </source>
</evidence>
<reference evidence="3 4" key="1">
    <citation type="submission" date="2020-01" db="EMBL/GenBank/DDBJ databases">
        <title>Genome analysis.</title>
        <authorList>
            <person name="Wu S."/>
            <person name="Wang G."/>
        </authorList>
    </citation>
    <scope>NUCLEOTIDE SEQUENCE [LARGE SCALE GENOMIC DNA]</scope>
    <source>
        <strain evidence="3 4">SYL130</strain>
    </source>
</reference>
<dbReference type="EMBL" id="JAACJS010000011">
    <property type="protein sequence ID" value="NCI49398.1"/>
    <property type="molecule type" value="Genomic_DNA"/>
</dbReference>
<dbReference type="CDD" id="cd07814">
    <property type="entry name" value="SRPBCC_CalC_Aha1-like"/>
    <property type="match status" value="1"/>
</dbReference>
<dbReference type="InterPro" id="IPR013538">
    <property type="entry name" value="ASHA1/2-like_C"/>
</dbReference>
<comment type="similarity">
    <text evidence="1">Belongs to the AHA1 family.</text>
</comment>
<evidence type="ECO:0000313" key="4">
    <source>
        <dbReference type="Proteomes" id="UP000753802"/>
    </source>
</evidence>
<dbReference type="InterPro" id="IPR023393">
    <property type="entry name" value="START-like_dom_sf"/>
</dbReference>
<evidence type="ECO:0000259" key="2">
    <source>
        <dbReference type="Pfam" id="PF08327"/>
    </source>
</evidence>
<proteinExistence type="inferred from homology"/>
<dbReference type="Proteomes" id="UP000753802">
    <property type="component" value="Unassembled WGS sequence"/>
</dbReference>
<keyword evidence="4" id="KW-1185">Reference proteome</keyword>
<protein>
    <submittedName>
        <fullName evidence="3">SRPBCC domain-containing protein</fullName>
    </submittedName>
</protein>
<feature type="domain" description="Activator of Hsp90 ATPase homologue 1/2-like C-terminal" evidence="2">
    <location>
        <begin position="15"/>
        <end position="129"/>
    </location>
</feature>
<name>A0ABW9ZQM1_9BACT</name>
<gene>
    <name evidence="3" type="ORF">GWC95_05655</name>
</gene>
<comment type="caution">
    <text evidence="3">The sequence shown here is derived from an EMBL/GenBank/DDBJ whole genome shotgun (WGS) entry which is preliminary data.</text>
</comment>